<dbReference type="GO" id="GO:0005581">
    <property type="term" value="C:collagen trimer"/>
    <property type="evidence" value="ECO:0007669"/>
    <property type="project" value="UniProtKB-KW"/>
</dbReference>
<keyword evidence="5" id="KW-0084">Basement membrane</keyword>
<gene>
    <name evidence="10" type="ORF">J437_LFUL019569</name>
</gene>
<dbReference type="GO" id="GO:0005201">
    <property type="term" value="F:extracellular matrix structural constituent"/>
    <property type="evidence" value="ECO:0007669"/>
    <property type="project" value="InterPro"/>
</dbReference>
<dbReference type="PROSITE" id="PS51403">
    <property type="entry name" value="NC1_IV"/>
    <property type="match status" value="1"/>
</dbReference>
<dbReference type="EMBL" id="KZ310631">
    <property type="protein sequence ID" value="KAG8239993.1"/>
    <property type="molecule type" value="Genomic_DNA"/>
</dbReference>
<dbReference type="SUPFAM" id="SSF56436">
    <property type="entry name" value="C-type lectin-like"/>
    <property type="match status" value="1"/>
</dbReference>
<reference evidence="10" key="2">
    <citation type="submission" date="2017-10" db="EMBL/GenBank/DDBJ databases">
        <title>Ladona fulva Genome sequencing and assembly.</title>
        <authorList>
            <person name="Murali S."/>
            <person name="Richards S."/>
            <person name="Bandaranaike D."/>
            <person name="Bellair M."/>
            <person name="Blankenburg K."/>
            <person name="Chao H."/>
            <person name="Dinh H."/>
            <person name="Doddapaneni H."/>
            <person name="Dugan-Rocha S."/>
            <person name="Elkadiri S."/>
            <person name="Gnanaolivu R."/>
            <person name="Hernandez B."/>
            <person name="Skinner E."/>
            <person name="Javaid M."/>
            <person name="Lee S."/>
            <person name="Li M."/>
            <person name="Ming W."/>
            <person name="Munidasa M."/>
            <person name="Muniz J."/>
            <person name="Nguyen L."/>
            <person name="Hughes D."/>
            <person name="Osuji N."/>
            <person name="Pu L.-L."/>
            <person name="Puazo M."/>
            <person name="Qu C."/>
            <person name="Quiroz J."/>
            <person name="Raj R."/>
            <person name="Weissenberger G."/>
            <person name="Xin Y."/>
            <person name="Zou X."/>
            <person name="Han Y."/>
            <person name="Worley K."/>
            <person name="Muzny D."/>
            <person name="Gibbs R."/>
        </authorList>
    </citation>
    <scope>NUCLEOTIDE SEQUENCE</scope>
    <source>
        <strain evidence="10">Sampled in the wild</strain>
    </source>
</reference>
<comment type="caution">
    <text evidence="10">The sequence shown here is derived from an EMBL/GenBank/DDBJ whole genome shotgun (WGS) entry which is preliminary data.</text>
</comment>
<evidence type="ECO:0000256" key="4">
    <source>
        <dbReference type="ARBA" id="ARBA00022737"/>
    </source>
</evidence>
<keyword evidence="3" id="KW-0272">Extracellular matrix</keyword>
<evidence type="ECO:0000256" key="1">
    <source>
        <dbReference type="ARBA" id="ARBA00004302"/>
    </source>
</evidence>
<dbReference type="Gene3D" id="2.170.240.10">
    <property type="entry name" value="Collagen IV, non-collagenous"/>
    <property type="match status" value="1"/>
</dbReference>
<keyword evidence="7" id="KW-1015">Disulfide bond</keyword>
<evidence type="ECO:0000256" key="5">
    <source>
        <dbReference type="ARBA" id="ARBA00022869"/>
    </source>
</evidence>
<keyword evidence="2" id="KW-0964">Secreted</keyword>
<dbReference type="Pfam" id="PF01413">
    <property type="entry name" value="C4"/>
    <property type="match status" value="1"/>
</dbReference>
<dbReference type="InterPro" id="IPR016187">
    <property type="entry name" value="CTDL_fold"/>
</dbReference>
<evidence type="ECO:0000256" key="6">
    <source>
        <dbReference type="ARBA" id="ARBA00023119"/>
    </source>
</evidence>
<accession>A0A8K0KTC7</accession>
<evidence type="ECO:0000256" key="7">
    <source>
        <dbReference type="ARBA" id="ARBA00023157"/>
    </source>
</evidence>
<protein>
    <recommendedName>
        <fullName evidence="9">Collagen IV NC1 domain-containing protein</fullName>
    </recommendedName>
</protein>
<dbReference type="OrthoDB" id="10071882at2759"/>
<organism evidence="10 11">
    <name type="scientific">Ladona fulva</name>
    <name type="common">Scarce chaser dragonfly</name>
    <name type="synonym">Libellula fulva</name>
    <dbReference type="NCBI Taxonomy" id="123851"/>
    <lineage>
        <taxon>Eukaryota</taxon>
        <taxon>Metazoa</taxon>
        <taxon>Ecdysozoa</taxon>
        <taxon>Arthropoda</taxon>
        <taxon>Hexapoda</taxon>
        <taxon>Insecta</taxon>
        <taxon>Pterygota</taxon>
        <taxon>Palaeoptera</taxon>
        <taxon>Odonata</taxon>
        <taxon>Epiprocta</taxon>
        <taxon>Anisoptera</taxon>
        <taxon>Libelluloidea</taxon>
        <taxon>Libellulidae</taxon>
        <taxon>Ladona</taxon>
    </lineage>
</organism>
<feature type="region of interest" description="Disordered" evidence="8">
    <location>
        <begin position="37"/>
        <end position="58"/>
    </location>
</feature>
<evidence type="ECO:0000256" key="8">
    <source>
        <dbReference type="SAM" id="MobiDB-lite"/>
    </source>
</evidence>
<keyword evidence="11" id="KW-1185">Reference proteome</keyword>
<dbReference type="InterPro" id="IPR001442">
    <property type="entry name" value="Collagen_IV_NC"/>
</dbReference>
<evidence type="ECO:0000256" key="3">
    <source>
        <dbReference type="ARBA" id="ARBA00022530"/>
    </source>
</evidence>
<evidence type="ECO:0000313" key="11">
    <source>
        <dbReference type="Proteomes" id="UP000792457"/>
    </source>
</evidence>
<dbReference type="Proteomes" id="UP000792457">
    <property type="component" value="Unassembled WGS sequence"/>
</dbReference>
<keyword evidence="6" id="KW-0176">Collagen</keyword>
<name>A0A8K0KTC7_LADFU</name>
<dbReference type="AlphaFoldDB" id="A0A8K0KTC7"/>
<dbReference type="SMART" id="SM00111">
    <property type="entry name" value="C4"/>
    <property type="match status" value="1"/>
</dbReference>
<comment type="subcellular location">
    <subcellularLocation>
        <location evidence="1">Secreted</location>
        <location evidence="1">Extracellular space</location>
        <location evidence="1">Extracellular matrix</location>
        <location evidence="1">Basement membrane</location>
    </subcellularLocation>
</comment>
<proteinExistence type="predicted"/>
<dbReference type="InterPro" id="IPR036954">
    <property type="entry name" value="Collagen_IV_NC_sf"/>
</dbReference>
<evidence type="ECO:0000313" key="10">
    <source>
        <dbReference type="EMBL" id="KAG8239993.1"/>
    </source>
</evidence>
<reference evidence="10" key="1">
    <citation type="submission" date="2013-04" db="EMBL/GenBank/DDBJ databases">
        <authorList>
            <person name="Qu J."/>
            <person name="Murali S.C."/>
            <person name="Bandaranaike D."/>
            <person name="Bellair M."/>
            <person name="Blankenburg K."/>
            <person name="Chao H."/>
            <person name="Dinh H."/>
            <person name="Doddapaneni H."/>
            <person name="Downs B."/>
            <person name="Dugan-Rocha S."/>
            <person name="Elkadiri S."/>
            <person name="Gnanaolivu R.D."/>
            <person name="Hernandez B."/>
            <person name="Javaid M."/>
            <person name="Jayaseelan J.C."/>
            <person name="Lee S."/>
            <person name="Li M."/>
            <person name="Ming W."/>
            <person name="Munidasa M."/>
            <person name="Muniz J."/>
            <person name="Nguyen L."/>
            <person name="Ongeri F."/>
            <person name="Osuji N."/>
            <person name="Pu L.-L."/>
            <person name="Puazo M."/>
            <person name="Qu C."/>
            <person name="Quiroz J."/>
            <person name="Raj R."/>
            <person name="Weissenberger G."/>
            <person name="Xin Y."/>
            <person name="Zou X."/>
            <person name="Han Y."/>
            <person name="Richards S."/>
            <person name="Worley K."/>
            <person name="Muzny D."/>
            <person name="Gibbs R."/>
        </authorList>
    </citation>
    <scope>NUCLEOTIDE SEQUENCE</scope>
    <source>
        <strain evidence="10">Sampled in the wild</strain>
    </source>
</reference>
<dbReference type="GO" id="GO:0005604">
    <property type="term" value="C:basement membrane"/>
    <property type="evidence" value="ECO:0007669"/>
    <property type="project" value="UniProtKB-SubCell"/>
</dbReference>
<keyword evidence="4" id="KW-0677">Repeat</keyword>
<evidence type="ECO:0000256" key="2">
    <source>
        <dbReference type="ARBA" id="ARBA00022525"/>
    </source>
</evidence>
<sequence length="103" mass="10881">MTTGLYFKFLSNGEKGDVGDPAPFSYQFKGEAGEPGYPGADGFAGLPGDPAPSVPPKSRGFFFTRHSQTSQNPACPPGTSRMWDGYSLLHIMGNAKAHGQDLG</sequence>
<feature type="domain" description="Collagen IV NC1" evidence="9">
    <location>
        <begin position="60"/>
        <end position="103"/>
    </location>
</feature>
<evidence type="ECO:0000259" key="9">
    <source>
        <dbReference type="PROSITE" id="PS51403"/>
    </source>
</evidence>